<evidence type="ECO:0000313" key="2">
    <source>
        <dbReference type="Proteomes" id="UP001187859"/>
    </source>
</evidence>
<dbReference type="Proteomes" id="UP001187859">
    <property type="component" value="Unassembled WGS sequence"/>
</dbReference>
<dbReference type="CDD" id="cd17493">
    <property type="entry name" value="toxin_TenpN"/>
    <property type="match status" value="1"/>
</dbReference>
<reference evidence="1" key="1">
    <citation type="submission" date="2023-05" db="EMBL/GenBank/DDBJ databases">
        <title>Colonisation of extended spectrum b-lactamase- and carbapenemase-producing bacteria on hospital surfaces from low- and middle-income countries.</title>
        <authorList>
            <person name="Nieto-Rosado M."/>
            <person name="Sands K."/>
            <person name="Iregbu K."/>
            <person name="Zahra R."/>
            <person name="Mazarati J.B."/>
            <person name="Mehtar S."/>
            <person name="Barnards-Group B."/>
            <person name="Walsh T.R."/>
        </authorList>
    </citation>
    <scope>NUCLEOTIDE SEQUENCE</scope>
    <source>
        <strain evidence="1">PP-E493</strain>
    </source>
</reference>
<proteinExistence type="predicted"/>
<protein>
    <submittedName>
        <fullName evidence="1">Uncharacterized protein</fullName>
    </submittedName>
</protein>
<dbReference type="InterPro" id="IPR049929">
    <property type="entry name" value="TenpN-like"/>
</dbReference>
<dbReference type="NCBIfam" id="NF047358">
    <property type="entry name" value="TenpIN"/>
    <property type="match status" value="1"/>
</dbReference>
<name>A0AAE4Q6J0_9GAMM</name>
<dbReference type="AlphaFoldDB" id="A0AAE4Q6J0"/>
<gene>
    <name evidence="1" type="ORF">QM089_23770</name>
</gene>
<dbReference type="EMBL" id="JASGOQ010000003">
    <property type="protein sequence ID" value="MDV5393212.1"/>
    <property type="molecule type" value="Genomic_DNA"/>
</dbReference>
<evidence type="ECO:0000313" key="1">
    <source>
        <dbReference type="EMBL" id="MDV5393212.1"/>
    </source>
</evidence>
<accession>A0AAE4Q6J0</accession>
<comment type="caution">
    <text evidence="1">The sequence shown here is derived from an EMBL/GenBank/DDBJ whole genome shotgun (WGS) entry which is preliminary data.</text>
</comment>
<sequence>MDLKKLAADFYHDNPRVEQALDFDSATNTWQTGKTRGHGIVKVTVNGLIFAIPVRSHIKHNASYIIEVNRNVVGIKGMGLDYSKALLIRSANHVSNDVFLLKSKSAGKKLIGKQAHVEQQFEAYVNKYIKAVTTKDRNIINSNEYRFTTLINYHTELGL</sequence>
<dbReference type="RefSeq" id="WP_014611613.1">
    <property type="nucleotide sequence ID" value="NZ_CP091834.1"/>
</dbReference>
<organism evidence="1 2">
    <name type="scientific">Shewanella xiamenensis</name>
    <dbReference type="NCBI Taxonomy" id="332186"/>
    <lineage>
        <taxon>Bacteria</taxon>
        <taxon>Pseudomonadati</taxon>
        <taxon>Pseudomonadota</taxon>
        <taxon>Gammaproteobacteria</taxon>
        <taxon>Alteromonadales</taxon>
        <taxon>Shewanellaceae</taxon>
        <taxon>Shewanella</taxon>
    </lineage>
</organism>